<evidence type="ECO:0000256" key="1">
    <source>
        <dbReference type="ARBA" id="ARBA00008343"/>
    </source>
</evidence>
<evidence type="ECO:0000256" key="7">
    <source>
        <dbReference type="ARBA" id="ARBA00023014"/>
    </source>
</evidence>
<dbReference type="PIRSF" id="PIRSF001435">
    <property type="entry name" value="Nth"/>
    <property type="match status" value="1"/>
</dbReference>
<organism evidence="15 16">
    <name type="scientific">Methanobrevibacter gottschalkii</name>
    <dbReference type="NCBI Taxonomy" id="190974"/>
    <lineage>
        <taxon>Archaea</taxon>
        <taxon>Methanobacteriati</taxon>
        <taxon>Methanobacteriota</taxon>
        <taxon>Methanomada group</taxon>
        <taxon>Methanobacteria</taxon>
        <taxon>Methanobacteriales</taxon>
        <taxon>Methanobacteriaceae</taxon>
        <taxon>Methanobrevibacter</taxon>
    </lineage>
</organism>
<dbReference type="PANTHER" id="PTHR43286">
    <property type="entry name" value="ENDONUCLEASE III-LIKE PROTEIN 1"/>
    <property type="match status" value="1"/>
</dbReference>
<evidence type="ECO:0000256" key="8">
    <source>
        <dbReference type="ARBA" id="ARBA00023125"/>
    </source>
</evidence>
<keyword evidence="15" id="KW-0255">Endonuclease</keyword>
<evidence type="ECO:0000256" key="3">
    <source>
        <dbReference type="ARBA" id="ARBA00022723"/>
    </source>
</evidence>
<dbReference type="GO" id="GO:0000703">
    <property type="term" value="F:oxidized pyrimidine nucleobase lesion DNA N-glycosylase activity"/>
    <property type="evidence" value="ECO:0007669"/>
    <property type="project" value="TreeGrafter"/>
</dbReference>
<keyword evidence="4 13" id="KW-0227">DNA damage</keyword>
<dbReference type="GO" id="GO:0140078">
    <property type="term" value="F:class I DNA-(apurinic or apyrimidinic site) endonuclease activity"/>
    <property type="evidence" value="ECO:0007669"/>
    <property type="project" value="UniProtKB-EC"/>
</dbReference>
<dbReference type="Pfam" id="PF00730">
    <property type="entry name" value="HhH-GPD"/>
    <property type="match status" value="1"/>
</dbReference>
<dbReference type="InterPro" id="IPR004036">
    <property type="entry name" value="Endonuclease-III-like_CS2"/>
</dbReference>
<dbReference type="GO" id="GO:0006289">
    <property type="term" value="P:nucleotide-excision repair"/>
    <property type="evidence" value="ECO:0007669"/>
    <property type="project" value="TreeGrafter"/>
</dbReference>
<dbReference type="FunFam" id="1.10.1670.10:FF:000001">
    <property type="entry name" value="Endonuclease III"/>
    <property type="match status" value="1"/>
</dbReference>
<comment type="catalytic activity">
    <reaction evidence="13">
        <text>2'-deoxyribonucleotide-(2'-deoxyribose 5'-phosphate)-2'-deoxyribonucleotide-DNA = a 3'-end 2'-deoxyribonucleotide-(2,3-dehydro-2,3-deoxyribose 5'-phosphate)-DNA + a 5'-end 5'-phospho-2'-deoxyribonucleoside-DNA + H(+)</text>
        <dbReference type="Rhea" id="RHEA:66592"/>
        <dbReference type="Rhea" id="RHEA-COMP:13180"/>
        <dbReference type="Rhea" id="RHEA-COMP:16897"/>
        <dbReference type="Rhea" id="RHEA-COMP:17067"/>
        <dbReference type="ChEBI" id="CHEBI:15378"/>
        <dbReference type="ChEBI" id="CHEBI:136412"/>
        <dbReference type="ChEBI" id="CHEBI:157695"/>
        <dbReference type="ChEBI" id="CHEBI:167181"/>
        <dbReference type="EC" id="4.2.99.18"/>
    </reaction>
</comment>
<dbReference type="GO" id="GO:0051539">
    <property type="term" value="F:4 iron, 4 sulfur cluster binding"/>
    <property type="evidence" value="ECO:0007669"/>
    <property type="project" value="UniProtKB-UniRule"/>
</dbReference>
<dbReference type="HAMAP" id="MF_00942">
    <property type="entry name" value="Nth"/>
    <property type="match status" value="1"/>
</dbReference>
<dbReference type="InterPro" id="IPR011257">
    <property type="entry name" value="DNA_glycosylase"/>
</dbReference>
<evidence type="ECO:0000256" key="10">
    <source>
        <dbReference type="ARBA" id="ARBA00023239"/>
    </source>
</evidence>
<dbReference type="CDD" id="cd00056">
    <property type="entry name" value="ENDO3c"/>
    <property type="match status" value="1"/>
</dbReference>
<comment type="catalytic activity">
    <reaction evidence="12">
        <text>Hydrolyzes mismatched double-stranded DNA and polynucleotides, releasing free thymine.</text>
        <dbReference type="EC" id="3.2.2.29"/>
    </reaction>
</comment>
<keyword evidence="2 13" id="KW-0004">4Fe-4S</keyword>
<dbReference type="RefSeq" id="WP_069573292.1">
    <property type="nucleotide sequence ID" value="NZ_FOAK01000002.1"/>
</dbReference>
<evidence type="ECO:0000256" key="6">
    <source>
        <dbReference type="ARBA" id="ARBA00023004"/>
    </source>
</evidence>
<evidence type="ECO:0000256" key="12">
    <source>
        <dbReference type="ARBA" id="ARBA00052915"/>
    </source>
</evidence>
<dbReference type="SUPFAM" id="SSF48150">
    <property type="entry name" value="DNA-glycosylase"/>
    <property type="match status" value="1"/>
</dbReference>
<feature type="domain" description="HhH-GPD" evidence="14">
    <location>
        <begin position="37"/>
        <end position="184"/>
    </location>
</feature>
<evidence type="ECO:0000256" key="9">
    <source>
        <dbReference type="ARBA" id="ARBA00023204"/>
    </source>
</evidence>
<dbReference type="STRING" id="190974.SAMN05216439_1005"/>
<feature type="binding site" evidence="13">
    <location>
        <position position="196"/>
    </location>
    <ligand>
        <name>[4Fe-4S] cluster</name>
        <dbReference type="ChEBI" id="CHEBI:49883"/>
    </ligand>
</feature>
<name>A0A1H7HFZ2_9EURY</name>
<sequence>MNKEERIIRLVECLDNTFEIRTFQNHDPYQVLIRTILSQRTRDENTDQATNNLFSKYKDIYEVAEAPIDDVKELIRPAGFYNVKAARIQEVSQILIDQYGGEVPNTVEEMIKLPGVGRKTANCVMVFAFELPAIPVDTHVHRISNRLGLVDTKNPEDTEVELTKIAPKDLWIKLNDLMVQFGQNICKPMSPQCEICPCSEICDYFKENI</sequence>
<dbReference type="InterPro" id="IPR003651">
    <property type="entry name" value="Endonuclease3_FeS-loop_motif"/>
</dbReference>
<feature type="binding site" evidence="13">
    <location>
        <position position="186"/>
    </location>
    <ligand>
        <name>[4Fe-4S] cluster</name>
        <dbReference type="ChEBI" id="CHEBI:49883"/>
    </ligand>
</feature>
<evidence type="ECO:0000256" key="4">
    <source>
        <dbReference type="ARBA" id="ARBA00022763"/>
    </source>
</evidence>
<dbReference type="Proteomes" id="UP000199506">
    <property type="component" value="Unassembled WGS sequence"/>
</dbReference>
<keyword evidence="11 13" id="KW-0326">Glycosidase</keyword>
<dbReference type="PANTHER" id="PTHR43286:SF1">
    <property type="entry name" value="ENDONUCLEASE III-LIKE PROTEIN 1"/>
    <property type="match status" value="1"/>
</dbReference>
<dbReference type="GO" id="GO:0046872">
    <property type="term" value="F:metal ion binding"/>
    <property type="evidence" value="ECO:0007669"/>
    <property type="project" value="UniProtKB-KW"/>
</dbReference>
<dbReference type="AlphaFoldDB" id="A0A1H7HFZ2"/>
<accession>A0A1H7HFZ2</accession>
<keyword evidence="8 13" id="KW-0238">DNA-binding</keyword>
<keyword evidence="10 13" id="KW-0456">Lyase</keyword>
<dbReference type="InterPro" id="IPR000445">
    <property type="entry name" value="HhH_motif"/>
</dbReference>
<evidence type="ECO:0000259" key="14">
    <source>
        <dbReference type="SMART" id="SM00478"/>
    </source>
</evidence>
<dbReference type="FunFam" id="1.10.340.30:FF:000001">
    <property type="entry name" value="Endonuclease III"/>
    <property type="match status" value="1"/>
</dbReference>
<dbReference type="InterPro" id="IPR023170">
    <property type="entry name" value="HhH_base_excis_C"/>
</dbReference>
<dbReference type="Pfam" id="PF00633">
    <property type="entry name" value="HHH"/>
    <property type="match status" value="1"/>
</dbReference>
<feature type="binding site" evidence="13">
    <location>
        <position position="202"/>
    </location>
    <ligand>
        <name>[4Fe-4S] cluster</name>
        <dbReference type="ChEBI" id="CHEBI:49883"/>
    </ligand>
</feature>
<comment type="cofactor">
    <cofactor evidence="13">
        <name>[4Fe-4S] cluster</name>
        <dbReference type="ChEBI" id="CHEBI:49883"/>
    </cofactor>
    <text evidence="13">Binds 1 [4Fe-4S] cluster.</text>
</comment>
<dbReference type="Gene3D" id="1.10.1670.10">
    <property type="entry name" value="Helix-hairpin-Helix base-excision DNA repair enzymes (C-terminal)"/>
    <property type="match status" value="1"/>
</dbReference>
<reference evidence="15 16" key="1">
    <citation type="submission" date="2016-10" db="EMBL/GenBank/DDBJ databases">
        <authorList>
            <person name="de Groot N.N."/>
        </authorList>
    </citation>
    <scope>NUCLEOTIDE SEQUENCE [LARGE SCALE GENOMIC DNA]</scope>
    <source>
        <strain evidence="15 16">DSM 11978</strain>
    </source>
</reference>
<keyword evidence="9 13" id="KW-0234">DNA repair</keyword>
<dbReference type="GO" id="GO:0003677">
    <property type="term" value="F:DNA binding"/>
    <property type="evidence" value="ECO:0007669"/>
    <property type="project" value="UniProtKB-UniRule"/>
</dbReference>
<evidence type="ECO:0000313" key="15">
    <source>
        <dbReference type="EMBL" id="SEK47165.1"/>
    </source>
</evidence>
<evidence type="ECO:0000256" key="2">
    <source>
        <dbReference type="ARBA" id="ARBA00022485"/>
    </source>
</evidence>
<protein>
    <recommendedName>
        <fullName evidence="13">Endonuclease III</fullName>
        <ecNumber evidence="13">4.2.99.18</ecNumber>
    </recommendedName>
    <alternativeName>
        <fullName evidence="13">DNA-(apurinic or apyrimidinic site) lyase</fullName>
    </alternativeName>
</protein>
<evidence type="ECO:0000256" key="11">
    <source>
        <dbReference type="ARBA" id="ARBA00023295"/>
    </source>
</evidence>
<dbReference type="EC" id="4.2.99.18" evidence="13"/>
<dbReference type="InterPro" id="IPR005759">
    <property type="entry name" value="Nth"/>
</dbReference>
<keyword evidence="3 13" id="KW-0479">Metal-binding</keyword>
<keyword evidence="5 13" id="KW-0378">Hydrolase</keyword>
<dbReference type="SMART" id="SM00525">
    <property type="entry name" value="FES"/>
    <property type="match status" value="1"/>
</dbReference>
<dbReference type="SMART" id="SM00478">
    <property type="entry name" value="ENDO3c"/>
    <property type="match status" value="1"/>
</dbReference>
<dbReference type="OrthoDB" id="84708at2157"/>
<keyword evidence="6 13" id="KW-0408">Iron</keyword>
<keyword evidence="7 13" id="KW-0411">Iron-sulfur</keyword>
<dbReference type="EMBL" id="FOAK01000002">
    <property type="protein sequence ID" value="SEK47165.1"/>
    <property type="molecule type" value="Genomic_DNA"/>
</dbReference>
<dbReference type="InterPro" id="IPR003265">
    <property type="entry name" value="HhH-GPD_domain"/>
</dbReference>
<dbReference type="PROSITE" id="PS01155">
    <property type="entry name" value="ENDONUCLEASE_III_2"/>
    <property type="match status" value="1"/>
</dbReference>
<dbReference type="NCBIfam" id="TIGR01083">
    <property type="entry name" value="nth"/>
    <property type="match status" value="1"/>
</dbReference>
<dbReference type="GO" id="GO:0141016">
    <property type="term" value="F:G/T mismatch-specific thymine-DNA glycosylase activity"/>
    <property type="evidence" value="ECO:0007669"/>
    <property type="project" value="UniProtKB-EC"/>
</dbReference>
<evidence type="ECO:0000256" key="5">
    <source>
        <dbReference type="ARBA" id="ARBA00022801"/>
    </source>
</evidence>
<gene>
    <name evidence="13" type="primary">nth</name>
    <name evidence="15" type="ORF">SAMN05216439_1005</name>
</gene>
<comment type="function">
    <text evidence="13">DNA repair enzyme that has both DNA N-glycosylase activity and AP-lyase activity. The DNA N-glycosylase activity releases various damaged pyrimidines from DNA by cleaving the N-glycosidic bond, leaving an AP (apurinic/apyrimidinic) site. The AP-lyase activity cleaves the phosphodiester bond 3' to the AP site by a beta-elimination, leaving a 3'-terminal unsaturated sugar and a product with a terminal 5'-phosphate.</text>
</comment>
<keyword evidence="15" id="KW-0540">Nuclease</keyword>
<feature type="binding site" evidence="13">
    <location>
        <position position="193"/>
    </location>
    <ligand>
        <name>[4Fe-4S] cluster</name>
        <dbReference type="ChEBI" id="CHEBI:49883"/>
    </ligand>
</feature>
<comment type="similarity">
    <text evidence="1 13">Belongs to the Nth/MutY family.</text>
</comment>
<dbReference type="Gene3D" id="1.10.340.30">
    <property type="entry name" value="Hypothetical protein, domain 2"/>
    <property type="match status" value="1"/>
</dbReference>
<evidence type="ECO:0000313" key="16">
    <source>
        <dbReference type="Proteomes" id="UP000199506"/>
    </source>
</evidence>
<dbReference type="GO" id="GO:0006285">
    <property type="term" value="P:base-excision repair, AP site formation"/>
    <property type="evidence" value="ECO:0007669"/>
    <property type="project" value="TreeGrafter"/>
</dbReference>
<proteinExistence type="inferred from homology"/>
<evidence type="ECO:0000256" key="13">
    <source>
        <dbReference type="HAMAP-Rule" id="MF_00942"/>
    </source>
</evidence>